<dbReference type="Proteomes" id="UP001151760">
    <property type="component" value="Unassembled WGS sequence"/>
</dbReference>
<protein>
    <submittedName>
        <fullName evidence="3">Retrovirus-related pol polyprotein from transposon TNT 1-94</fullName>
    </submittedName>
</protein>
<dbReference type="SUPFAM" id="SSF56672">
    <property type="entry name" value="DNA/RNA polymerases"/>
    <property type="match status" value="1"/>
</dbReference>
<sequence length="1016" mass="115703">MVKDHPMVEYNCNVPTRPVSTRKQLAIDALWCFYNSVLLKIEPKNFKTAVNEDCWFEAIQEEIYEFDRLQVWELVPSMGISFETRLCYDNRSQVDLQSIDFKESFAPVARIEAMKIFIENAASKNMIIYQMDVKTAFMNGELKEEVYVSQPEDFFDPDHPTHIYRLKKALYGLKQAPRAWYNTLSRFLLDNKFSKGVVDPMLFTQKTSKHILLVQIYVDDIIYASTNPKAYDTFSKDFKISDVNDGANVIFLRITNTPMVDRLKLDEDPLGILVDQTRYQAKPTKKHLKAIKRVFQYLRGTINWGLWYPKDTAMALTAYADADHAVSWSSKKQKSTAISTTEAEYIAMSGCSAQILCMRSQLTDYSFAFNNIPLYCDNKSAIALCCNNVHHSWSKHINIRHHFIREQVENDVVELYFVTTDYQLADIFTKALPRERFEFLLSRLDNMANVNVPAPAPTRSNDQTLPFAAWISVDILQNTNFFIAFTASASVPAIYIQQFWNTLTYEAKTRAYSFQLDENRFIRDANILRESLQITPIDQAHQFVSPPSGDAIMDFVNEMVYTEEIHFVSRMAVNNLYQPWRAILSMINQCLTGKTFGFDRPRYPVLQMLWGIITNTNVDYAKLMWEEFFTKLIICYLGRTHNIHQRFASLFEEDHRLRNLKFVPKGEEDEVFGMQIPKELITDNIRNTSYYNAYLKMVAKHDRKIAVAEGGKKKSTSKADQSKKPKTAKQSNLVSTKKVRKGKIALKLIDENEEAHGQALVGGVAFCEPTASDITQKLPIVEGKGKGIATDEQVAQSLLELQTPKKTSTTDQYIFHRRILVTEETPTGPSAQPKDDTSANIVRNSPSPTDAETCAEIDKTNNEGDIKILNIAGSDPGKTPESRPPPERVLTKEDQAGPNPGQSHVALARPNPEPMHEDFVATVYPQVHESLKHTDKEHVHLENPLSATGTLFSMKNLDNFNFGDQFFNEKPTKKEPDKANMDTEVESMVTVLINQASSSVPLLSTPVIDLTPPKPV</sequence>
<feature type="region of interest" description="Disordered" evidence="1">
    <location>
        <begin position="823"/>
        <end position="853"/>
    </location>
</feature>
<feature type="domain" description="Reverse transcriptase Ty1/copia-type" evidence="2">
    <location>
        <begin position="95"/>
        <end position="244"/>
    </location>
</feature>
<dbReference type="EMBL" id="BQNB010017348">
    <property type="protein sequence ID" value="GJT62123.1"/>
    <property type="molecule type" value="Genomic_DNA"/>
</dbReference>
<feature type="region of interest" description="Disordered" evidence="1">
    <location>
        <begin position="870"/>
        <end position="903"/>
    </location>
</feature>
<accession>A0ABQ5FGE6</accession>
<dbReference type="Pfam" id="PF07727">
    <property type="entry name" value="RVT_2"/>
    <property type="match status" value="1"/>
</dbReference>
<dbReference type="InterPro" id="IPR013103">
    <property type="entry name" value="RVT_2"/>
</dbReference>
<reference evidence="3" key="2">
    <citation type="submission" date="2022-01" db="EMBL/GenBank/DDBJ databases">
        <authorList>
            <person name="Yamashiro T."/>
            <person name="Shiraishi A."/>
            <person name="Satake H."/>
            <person name="Nakayama K."/>
        </authorList>
    </citation>
    <scope>NUCLEOTIDE SEQUENCE</scope>
</reference>
<comment type="caution">
    <text evidence="3">The sequence shown here is derived from an EMBL/GenBank/DDBJ whole genome shotgun (WGS) entry which is preliminary data.</text>
</comment>
<dbReference type="PANTHER" id="PTHR11439:SF495">
    <property type="entry name" value="REVERSE TRANSCRIPTASE, RNA-DEPENDENT DNA POLYMERASE-RELATED"/>
    <property type="match status" value="1"/>
</dbReference>
<proteinExistence type="predicted"/>
<dbReference type="InterPro" id="IPR043502">
    <property type="entry name" value="DNA/RNA_pol_sf"/>
</dbReference>
<reference evidence="3" key="1">
    <citation type="journal article" date="2022" name="Int. J. Mol. Sci.">
        <title>Draft Genome of Tanacetum Coccineum: Genomic Comparison of Closely Related Tanacetum-Family Plants.</title>
        <authorList>
            <person name="Yamashiro T."/>
            <person name="Shiraishi A."/>
            <person name="Nakayama K."/>
            <person name="Satake H."/>
        </authorList>
    </citation>
    <scope>NUCLEOTIDE SEQUENCE</scope>
</reference>
<dbReference type="PANTHER" id="PTHR11439">
    <property type="entry name" value="GAG-POL-RELATED RETROTRANSPOSON"/>
    <property type="match status" value="1"/>
</dbReference>
<evidence type="ECO:0000313" key="3">
    <source>
        <dbReference type="EMBL" id="GJT62123.1"/>
    </source>
</evidence>
<evidence type="ECO:0000259" key="2">
    <source>
        <dbReference type="Pfam" id="PF07727"/>
    </source>
</evidence>
<name>A0ABQ5FGE6_9ASTR</name>
<keyword evidence="4" id="KW-1185">Reference proteome</keyword>
<gene>
    <name evidence="3" type="ORF">Tco_1005656</name>
</gene>
<dbReference type="CDD" id="cd09272">
    <property type="entry name" value="RNase_HI_RT_Ty1"/>
    <property type="match status" value="1"/>
</dbReference>
<feature type="compositionally biased region" description="Basic and acidic residues" evidence="1">
    <location>
        <begin position="878"/>
        <end position="895"/>
    </location>
</feature>
<organism evidence="3 4">
    <name type="scientific">Tanacetum coccineum</name>
    <dbReference type="NCBI Taxonomy" id="301880"/>
    <lineage>
        <taxon>Eukaryota</taxon>
        <taxon>Viridiplantae</taxon>
        <taxon>Streptophyta</taxon>
        <taxon>Embryophyta</taxon>
        <taxon>Tracheophyta</taxon>
        <taxon>Spermatophyta</taxon>
        <taxon>Magnoliopsida</taxon>
        <taxon>eudicotyledons</taxon>
        <taxon>Gunneridae</taxon>
        <taxon>Pentapetalae</taxon>
        <taxon>asterids</taxon>
        <taxon>campanulids</taxon>
        <taxon>Asterales</taxon>
        <taxon>Asteraceae</taxon>
        <taxon>Asteroideae</taxon>
        <taxon>Anthemideae</taxon>
        <taxon>Anthemidinae</taxon>
        <taxon>Tanacetum</taxon>
    </lineage>
</organism>
<evidence type="ECO:0000256" key="1">
    <source>
        <dbReference type="SAM" id="MobiDB-lite"/>
    </source>
</evidence>
<feature type="region of interest" description="Disordered" evidence="1">
    <location>
        <begin position="709"/>
        <end position="734"/>
    </location>
</feature>
<feature type="compositionally biased region" description="Polar residues" evidence="1">
    <location>
        <begin position="838"/>
        <end position="850"/>
    </location>
</feature>
<evidence type="ECO:0000313" key="4">
    <source>
        <dbReference type="Proteomes" id="UP001151760"/>
    </source>
</evidence>